<gene>
    <name evidence="2" type="ORF">T4D_13718</name>
</gene>
<dbReference type="AlphaFoldDB" id="A0A0V1FUH6"/>
<keyword evidence="3" id="KW-1185">Reference proteome</keyword>
<keyword evidence="1" id="KW-1133">Transmembrane helix</keyword>
<comment type="caution">
    <text evidence="2">The sequence shown here is derived from an EMBL/GenBank/DDBJ whole genome shotgun (WGS) entry which is preliminary data.</text>
</comment>
<feature type="transmembrane region" description="Helical" evidence="1">
    <location>
        <begin position="14"/>
        <end position="35"/>
    </location>
</feature>
<evidence type="ECO:0000256" key="1">
    <source>
        <dbReference type="SAM" id="Phobius"/>
    </source>
</evidence>
<feature type="transmembrane region" description="Helical" evidence="1">
    <location>
        <begin position="78"/>
        <end position="97"/>
    </location>
</feature>
<sequence>MNATTFEMDNLNVAVFHVLLSLKLTLSSGAYWHVVGEGSSKTSSSSIVEQSTGSKVPSIFQILTIFFGGPLVGRPFTFYYTLLVVVVVVVIGLLPNLKSTSATSKHTAK</sequence>
<evidence type="ECO:0000313" key="3">
    <source>
        <dbReference type="Proteomes" id="UP000054995"/>
    </source>
</evidence>
<name>A0A0V1FUH6_TRIPS</name>
<organism evidence="2 3">
    <name type="scientific">Trichinella pseudospiralis</name>
    <name type="common">Parasitic roundworm</name>
    <dbReference type="NCBI Taxonomy" id="6337"/>
    <lineage>
        <taxon>Eukaryota</taxon>
        <taxon>Metazoa</taxon>
        <taxon>Ecdysozoa</taxon>
        <taxon>Nematoda</taxon>
        <taxon>Enoplea</taxon>
        <taxon>Dorylaimia</taxon>
        <taxon>Trichinellida</taxon>
        <taxon>Trichinellidae</taxon>
        <taxon>Trichinella</taxon>
    </lineage>
</organism>
<dbReference type="Proteomes" id="UP000054995">
    <property type="component" value="Unassembled WGS sequence"/>
</dbReference>
<protein>
    <submittedName>
        <fullName evidence="2">Uncharacterized protein</fullName>
    </submittedName>
</protein>
<accession>A0A0V1FUH6</accession>
<keyword evidence="1" id="KW-0812">Transmembrane</keyword>
<evidence type="ECO:0000313" key="2">
    <source>
        <dbReference type="EMBL" id="KRY88931.1"/>
    </source>
</evidence>
<proteinExistence type="predicted"/>
<dbReference type="EMBL" id="JYDT01000036">
    <property type="protein sequence ID" value="KRY88931.1"/>
    <property type="molecule type" value="Genomic_DNA"/>
</dbReference>
<keyword evidence="1" id="KW-0472">Membrane</keyword>
<reference evidence="2 3" key="1">
    <citation type="submission" date="2015-01" db="EMBL/GenBank/DDBJ databases">
        <title>Evolution of Trichinella species and genotypes.</title>
        <authorList>
            <person name="Korhonen P.K."/>
            <person name="Edoardo P."/>
            <person name="Giuseppe L.R."/>
            <person name="Gasser R.B."/>
        </authorList>
    </citation>
    <scope>NUCLEOTIDE SEQUENCE [LARGE SCALE GENOMIC DNA]</scope>
    <source>
        <strain evidence="2">ISS470</strain>
    </source>
</reference>